<dbReference type="SUPFAM" id="SSF52096">
    <property type="entry name" value="ClpP/crotonase"/>
    <property type="match status" value="1"/>
</dbReference>
<dbReference type="Proteomes" id="UP000005392">
    <property type="component" value="Unassembled WGS sequence"/>
</dbReference>
<dbReference type="PANTHER" id="PTHR42987">
    <property type="entry name" value="PEPTIDASE S49"/>
    <property type="match status" value="1"/>
</dbReference>
<accession>F9ERM2</accession>
<proteinExistence type="inferred from homology"/>
<sequence>MNVVSKARKIDKEKLKTIAEGRIWTGEEAVKIGLADEIGGLNEAIYGIAEDNDMDEYSIVVAKDKFELGNIYKKYSRYIKMDTKDLIKEKIFKDYLYNKPVTYLPYDVLD</sequence>
<name>F9ERM2_9FUSO</name>
<evidence type="ECO:0000313" key="3">
    <source>
        <dbReference type="EMBL" id="EGQ76821.1"/>
    </source>
</evidence>
<dbReference type="Gene3D" id="3.90.226.10">
    <property type="entry name" value="2-enoyl-CoA Hydratase, Chain A, domain 1"/>
    <property type="match status" value="1"/>
</dbReference>
<dbReference type="HOGENOM" id="CLU_2167298_0_0_0"/>
<dbReference type="EC" id="3.4.-.-" evidence="3"/>
<keyword evidence="4" id="KW-1185">Reference proteome</keyword>
<evidence type="ECO:0000313" key="4">
    <source>
        <dbReference type="Proteomes" id="UP000005392"/>
    </source>
</evidence>
<dbReference type="InterPro" id="IPR002142">
    <property type="entry name" value="Peptidase_S49"/>
</dbReference>
<dbReference type="Pfam" id="PF01343">
    <property type="entry name" value="Peptidase_S49"/>
    <property type="match status" value="1"/>
</dbReference>
<dbReference type="AlphaFoldDB" id="F9ERM2"/>
<comment type="similarity">
    <text evidence="1">Belongs to the peptidase S49 family.</text>
</comment>
<comment type="caution">
    <text evidence="3">The sequence shown here is derived from an EMBL/GenBank/DDBJ whole genome shotgun (WGS) entry which is preliminary data.</text>
</comment>
<evidence type="ECO:0000259" key="2">
    <source>
        <dbReference type="Pfam" id="PF01343"/>
    </source>
</evidence>
<keyword evidence="3" id="KW-0378">Hydrolase</keyword>
<protein>
    <submittedName>
        <fullName evidence="3">Protease IV</fullName>
        <ecNumber evidence="3">3.4.-.-</ecNumber>
    </submittedName>
</protein>
<dbReference type="GO" id="GO:0008233">
    <property type="term" value="F:peptidase activity"/>
    <property type="evidence" value="ECO:0007669"/>
    <property type="project" value="UniProtKB-KW"/>
</dbReference>
<dbReference type="InterPro" id="IPR029045">
    <property type="entry name" value="ClpP/crotonase-like_dom_sf"/>
</dbReference>
<dbReference type="GO" id="GO:0006508">
    <property type="term" value="P:proteolysis"/>
    <property type="evidence" value="ECO:0007669"/>
    <property type="project" value="UniProtKB-KW"/>
</dbReference>
<reference evidence="3 4" key="1">
    <citation type="submission" date="2011-05" db="EMBL/GenBank/DDBJ databases">
        <authorList>
            <person name="Muzny D."/>
            <person name="Qin X."/>
            <person name="Deng J."/>
            <person name="Jiang H."/>
            <person name="Liu Y."/>
            <person name="Qu J."/>
            <person name="Song X.-Z."/>
            <person name="Zhang L."/>
            <person name="Thornton R."/>
            <person name="Coyle M."/>
            <person name="Francisco L."/>
            <person name="Jackson L."/>
            <person name="Javaid M."/>
            <person name="Korchina V."/>
            <person name="Kovar C."/>
            <person name="Mata R."/>
            <person name="Mathew T."/>
            <person name="Ngo R."/>
            <person name="Nguyen L."/>
            <person name="Nguyen N."/>
            <person name="Okwuonu G."/>
            <person name="Ongeri F."/>
            <person name="Pham C."/>
            <person name="Simmons D."/>
            <person name="Wilczek-Boney K."/>
            <person name="Hale W."/>
            <person name="Jakkamsetti A."/>
            <person name="Pham P."/>
            <person name="Ruth R."/>
            <person name="San Lucas F."/>
            <person name="Warren J."/>
            <person name="Zhang J."/>
            <person name="Zhao Z."/>
            <person name="Zhou C."/>
            <person name="Zhu D."/>
            <person name="Lee S."/>
            <person name="Bess C."/>
            <person name="Blankenburg K."/>
            <person name="Forbes L."/>
            <person name="Fu Q."/>
            <person name="Gubbala S."/>
            <person name="Hirani K."/>
            <person name="Jayaseelan J.C."/>
            <person name="Lara F."/>
            <person name="Munidasa M."/>
            <person name="Palculict T."/>
            <person name="Patil S."/>
            <person name="Pu L.-L."/>
            <person name="Saada N."/>
            <person name="Tang L."/>
            <person name="Weissenberger G."/>
            <person name="Zhu Y."/>
            <person name="Hemphill L."/>
            <person name="Shang Y."/>
            <person name="Youmans B."/>
            <person name="Ayvaz T."/>
            <person name="Ross M."/>
            <person name="Santibanez J."/>
            <person name="Aqrawi P."/>
            <person name="Gross S."/>
            <person name="Joshi V."/>
            <person name="Fowler G."/>
            <person name="Nazareth L."/>
            <person name="Reid J."/>
            <person name="Worley K."/>
            <person name="Petrosino J."/>
            <person name="Highlander S."/>
            <person name="Gibbs R."/>
        </authorList>
    </citation>
    <scope>NUCLEOTIDE SEQUENCE [LARGE SCALE GENOMIC DNA]</scope>
    <source>
        <strain evidence="3 4">ATCC 51191</strain>
    </source>
</reference>
<keyword evidence="3" id="KW-0645">Protease</keyword>
<feature type="domain" description="Peptidase S49" evidence="2">
    <location>
        <begin position="2"/>
        <end position="52"/>
    </location>
</feature>
<gene>
    <name evidence="3" type="ORF">HMPREF9094_2577</name>
</gene>
<dbReference type="PANTHER" id="PTHR42987:SF4">
    <property type="entry name" value="PROTEASE SOHB-RELATED"/>
    <property type="match status" value="1"/>
</dbReference>
<dbReference type="EMBL" id="AFQD01000609">
    <property type="protein sequence ID" value="EGQ76821.1"/>
    <property type="molecule type" value="Genomic_DNA"/>
</dbReference>
<dbReference type="PATRIC" id="fig|997347.4.peg.2290"/>
<evidence type="ECO:0000256" key="1">
    <source>
        <dbReference type="ARBA" id="ARBA00008683"/>
    </source>
</evidence>
<organism evidence="3 4">
    <name type="scientific">Fusobacterium animalis ATCC 51191</name>
    <dbReference type="NCBI Taxonomy" id="997347"/>
    <lineage>
        <taxon>Bacteria</taxon>
        <taxon>Fusobacteriati</taxon>
        <taxon>Fusobacteriota</taxon>
        <taxon>Fusobacteriia</taxon>
        <taxon>Fusobacteriales</taxon>
        <taxon>Fusobacteriaceae</taxon>
        <taxon>Fusobacterium</taxon>
    </lineage>
</organism>